<keyword evidence="5" id="KW-0812">Transmembrane</keyword>
<dbReference type="Gene3D" id="2.40.10.10">
    <property type="entry name" value="Trypsin-like serine proteases"/>
    <property type="match status" value="2"/>
</dbReference>
<evidence type="ECO:0000256" key="5">
    <source>
        <dbReference type="SAM" id="Phobius"/>
    </source>
</evidence>
<organism evidence="7 8">
    <name type="scientific">Paenibacillus aurantius</name>
    <dbReference type="NCBI Taxonomy" id="2918900"/>
    <lineage>
        <taxon>Bacteria</taxon>
        <taxon>Bacillati</taxon>
        <taxon>Bacillota</taxon>
        <taxon>Bacilli</taxon>
        <taxon>Bacillales</taxon>
        <taxon>Paenibacillaceae</taxon>
        <taxon>Paenibacillus</taxon>
    </lineage>
</organism>
<dbReference type="RefSeq" id="WP_315605248.1">
    <property type="nucleotide sequence ID" value="NZ_CP130318.1"/>
</dbReference>
<dbReference type="InterPro" id="IPR001478">
    <property type="entry name" value="PDZ"/>
</dbReference>
<dbReference type="SUPFAM" id="SSF50494">
    <property type="entry name" value="Trypsin-like serine proteases"/>
    <property type="match status" value="1"/>
</dbReference>
<evidence type="ECO:0000313" key="7">
    <source>
        <dbReference type="EMBL" id="WNQ11472.1"/>
    </source>
</evidence>
<keyword evidence="2" id="KW-0645">Protease</keyword>
<dbReference type="InterPro" id="IPR043504">
    <property type="entry name" value="Peptidase_S1_PA_chymotrypsin"/>
</dbReference>
<proteinExistence type="inferred from homology"/>
<keyword evidence="3" id="KW-0378">Hydrolase</keyword>
<comment type="similarity">
    <text evidence="1">Belongs to the peptidase S1C family.</text>
</comment>
<keyword evidence="5" id="KW-0472">Membrane</keyword>
<evidence type="ECO:0000259" key="6">
    <source>
        <dbReference type="SMART" id="SM00228"/>
    </source>
</evidence>
<dbReference type="GO" id="GO:0004252">
    <property type="term" value="F:serine-type endopeptidase activity"/>
    <property type="evidence" value="ECO:0007669"/>
    <property type="project" value="InterPro"/>
</dbReference>
<dbReference type="PANTHER" id="PTHR43343:SF3">
    <property type="entry name" value="PROTEASE DO-LIKE 8, CHLOROPLASTIC"/>
    <property type="match status" value="1"/>
</dbReference>
<evidence type="ECO:0000256" key="2">
    <source>
        <dbReference type="ARBA" id="ARBA00022670"/>
    </source>
</evidence>
<dbReference type="InterPro" id="IPR051201">
    <property type="entry name" value="Chloro_Bact_Ser_Proteases"/>
</dbReference>
<feature type="domain" description="PDZ" evidence="6">
    <location>
        <begin position="295"/>
        <end position="380"/>
    </location>
</feature>
<accession>A0AA96RF11</accession>
<evidence type="ECO:0000313" key="8">
    <source>
        <dbReference type="Proteomes" id="UP001305702"/>
    </source>
</evidence>
<dbReference type="InterPro" id="IPR009003">
    <property type="entry name" value="Peptidase_S1_PA"/>
</dbReference>
<dbReference type="Gene3D" id="2.30.42.10">
    <property type="match status" value="1"/>
</dbReference>
<dbReference type="AlphaFoldDB" id="A0AA96RF11"/>
<protein>
    <submittedName>
        <fullName evidence="7">Trypsin-like peptidase domain-containing protein</fullName>
    </submittedName>
</protein>
<dbReference type="PANTHER" id="PTHR43343">
    <property type="entry name" value="PEPTIDASE S12"/>
    <property type="match status" value="1"/>
</dbReference>
<dbReference type="KEGG" id="paun:MJA45_28415"/>
<dbReference type="GO" id="GO:0006508">
    <property type="term" value="P:proteolysis"/>
    <property type="evidence" value="ECO:0007669"/>
    <property type="project" value="UniProtKB-KW"/>
</dbReference>
<dbReference type="Proteomes" id="UP001305702">
    <property type="component" value="Chromosome"/>
</dbReference>
<reference evidence="7 8" key="1">
    <citation type="submission" date="2022-02" db="EMBL/GenBank/DDBJ databases">
        <title>Paenibacillus sp. MBLB1776 Whole Genome Shotgun Sequencing.</title>
        <authorList>
            <person name="Hwang C.Y."/>
            <person name="Cho E.-S."/>
            <person name="Seo M.-J."/>
        </authorList>
    </citation>
    <scope>NUCLEOTIDE SEQUENCE [LARGE SCALE GENOMIC DNA]</scope>
    <source>
        <strain evidence="7 8">MBLB1776</strain>
    </source>
</reference>
<dbReference type="InterPro" id="IPR001940">
    <property type="entry name" value="Peptidase_S1C"/>
</dbReference>
<dbReference type="Pfam" id="PF13365">
    <property type="entry name" value="Trypsin_2"/>
    <property type="match status" value="1"/>
</dbReference>
<keyword evidence="8" id="KW-1185">Reference proteome</keyword>
<sequence length="393" mass="42091">MSFWKDDFYNTRVSRRARREWEPRRRNPNRLVIVSAVSVLAGMLLMLTLVQWFGGGEEPLAADVHPNAASVPVYDINDRVVAAGDKVRPAVVSIISTMKDGDKVKGIGMGSGVIFQKSGDRVRIVTNNHVVDGGTSVEVVLSDSERKKAEVIGRDMYTDLAVLETDAAGVKAVAEFGNSDELKPGQAAIAIGNPLGLSFSQTTTVGVISSPLRTIPVYLGADGEVEWEMDVIQTDAAINQGNSGGALVSLDGKVIGINSMKISDAGVEGLGFAIPINSAKPVLDALIKDHKIKRPKMGITSEDVQSFKSGLEVLKLPEDVKTGIIVNDVTGPAKDAGLKTHDVIVELDGKPVASTMQLRKYLFTHKKIGDELIVTYYRAGKKASATVKLAELD</sequence>
<dbReference type="EMBL" id="CP130318">
    <property type="protein sequence ID" value="WNQ11472.1"/>
    <property type="molecule type" value="Genomic_DNA"/>
</dbReference>
<gene>
    <name evidence="7" type="ORF">MJA45_28415</name>
</gene>
<evidence type="ECO:0000256" key="4">
    <source>
        <dbReference type="ARBA" id="ARBA00022825"/>
    </source>
</evidence>
<dbReference type="PRINTS" id="PR00834">
    <property type="entry name" value="PROTEASES2C"/>
</dbReference>
<evidence type="ECO:0000256" key="1">
    <source>
        <dbReference type="ARBA" id="ARBA00010541"/>
    </source>
</evidence>
<dbReference type="InterPro" id="IPR036034">
    <property type="entry name" value="PDZ_sf"/>
</dbReference>
<feature type="transmembrane region" description="Helical" evidence="5">
    <location>
        <begin position="31"/>
        <end position="53"/>
    </location>
</feature>
<keyword evidence="4" id="KW-0720">Serine protease</keyword>
<dbReference type="SUPFAM" id="SSF50156">
    <property type="entry name" value="PDZ domain-like"/>
    <property type="match status" value="1"/>
</dbReference>
<evidence type="ECO:0000256" key="3">
    <source>
        <dbReference type="ARBA" id="ARBA00022801"/>
    </source>
</evidence>
<keyword evidence="5" id="KW-1133">Transmembrane helix</keyword>
<dbReference type="Pfam" id="PF13180">
    <property type="entry name" value="PDZ_2"/>
    <property type="match status" value="1"/>
</dbReference>
<dbReference type="SMART" id="SM00228">
    <property type="entry name" value="PDZ"/>
    <property type="match status" value="1"/>
</dbReference>
<name>A0AA96RF11_9BACL</name>